<evidence type="ECO:0000313" key="4">
    <source>
        <dbReference type="EMBL" id="ARF14210.1"/>
    </source>
</evidence>
<feature type="transmembrane region" description="Helical" evidence="2">
    <location>
        <begin position="6"/>
        <end position="24"/>
    </location>
</feature>
<dbReference type="PANTHER" id="PTHR42852:SF13">
    <property type="entry name" value="PROTEIN DIPZ"/>
    <property type="match status" value="1"/>
</dbReference>
<gene>
    <name evidence="4" type="ORF">SporoS204_08675</name>
</gene>
<dbReference type="InterPro" id="IPR013766">
    <property type="entry name" value="Thioredoxin_domain"/>
</dbReference>
<dbReference type="PROSITE" id="PS00194">
    <property type="entry name" value="THIOREDOXIN_1"/>
    <property type="match status" value="1"/>
</dbReference>
<proteinExistence type="predicted"/>
<dbReference type="SUPFAM" id="SSF52833">
    <property type="entry name" value="Thioredoxin-like"/>
    <property type="match status" value="1"/>
</dbReference>
<dbReference type="Pfam" id="PF00578">
    <property type="entry name" value="AhpC-TSA"/>
    <property type="match status" value="1"/>
</dbReference>
<dbReference type="InterPro" id="IPR017937">
    <property type="entry name" value="Thioredoxin_CS"/>
</dbReference>
<evidence type="ECO:0000313" key="5">
    <source>
        <dbReference type="Proteomes" id="UP000192486"/>
    </source>
</evidence>
<dbReference type="InterPro" id="IPR050553">
    <property type="entry name" value="Thioredoxin_ResA/DsbE_sf"/>
</dbReference>
<keyword evidence="2" id="KW-0472">Membrane</keyword>
<organism evidence="4 5">
    <name type="scientific">Sporosarcina ureae</name>
    <dbReference type="NCBI Taxonomy" id="1571"/>
    <lineage>
        <taxon>Bacteria</taxon>
        <taxon>Bacillati</taxon>
        <taxon>Bacillota</taxon>
        <taxon>Bacilli</taxon>
        <taxon>Bacillales</taxon>
        <taxon>Caryophanaceae</taxon>
        <taxon>Sporosarcina</taxon>
    </lineage>
</organism>
<dbReference type="Gene3D" id="3.40.30.10">
    <property type="entry name" value="Glutaredoxin"/>
    <property type="match status" value="1"/>
</dbReference>
<feature type="domain" description="Thioredoxin" evidence="3">
    <location>
        <begin position="69"/>
        <end position="212"/>
    </location>
</feature>
<keyword evidence="2" id="KW-1133">Transmembrane helix</keyword>
<protein>
    <recommendedName>
        <fullName evidence="3">Thioredoxin domain-containing protein</fullName>
    </recommendedName>
</protein>
<evidence type="ECO:0000256" key="1">
    <source>
        <dbReference type="ARBA" id="ARBA00023157"/>
    </source>
</evidence>
<accession>A0ABN4YW01</accession>
<dbReference type="EMBL" id="CP015108">
    <property type="protein sequence ID" value="ARF14210.1"/>
    <property type="molecule type" value="Genomic_DNA"/>
</dbReference>
<dbReference type="InterPro" id="IPR036249">
    <property type="entry name" value="Thioredoxin-like_sf"/>
</dbReference>
<name>A0ABN4YW01_SPOUR</name>
<dbReference type="PROSITE" id="PS51352">
    <property type="entry name" value="THIOREDOXIN_2"/>
    <property type="match status" value="1"/>
</dbReference>
<sequence length="213" mass="24382">MNKKWSIIVSVIIVIVMGTIIFLLNKEIKEETGGLPGYEDLNMESLPKDVVDRLPEDWQTTTDTDKPGLAKGDLAPDFELTTLSGDTVKLSDYRGKTVMLNFWASWCPPCRSEMPHMENYYTDNKESDDMEILAVNMTKTEKNKIESAKEFVDEYNLTFPILLDKDSEVMKMYQIKVYPTSYIINKDGVITDKVMLPLDDTMIKQLIEESNAE</sequence>
<evidence type="ECO:0000259" key="3">
    <source>
        <dbReference type="PROSITE" id="PS51352"/>
    </source>
</evidence>
<keyword evidence="2" id="KW-0812">Transmembrane</keyword>
<dbReference type="InterPro" id="IPR000866">
    <property type="entry name" value="AhpC/TSA"/>
</dbReference>
<keyword evidence="5" id="KW-1185">Reference proteome</keyword>
<dbReference type="PANTHER" id="PTHR42852">
    <property type="entry name" value="THIOL:DISULFIDE INTERCHANGE PROTEIN DSBE"/>
    <property type="match status" value="1"/>
</dbReference>
<evidence type="ECO:0000256" key="2">
    <source>
        <dbReference type="SAM" id="Phobius"/>
    </source>
</evidence>
<keyword evidence="1" id="KW-1015">Disulfide bond</keyword>
<dbReference type="CDD" id="cd02966">
    <property type="entry name" value="TlpA_like_family"/>
    <property type="match status" value="1"/>
</dbReference>
<dbReference type="RefSeq" id="WP_029054894.1">
    <property type="nucleotide sequence ID" value="NZ_CP015108.1"/>
</dbReference>
<reference evidence="4 5" key="1">
    <citation type="submission" date="2016-04" db="EMBL/GenBank/DDBJ databases">
        <title>Comparative Genomics and Epigenetics of Sporosarcina ureae.</title>
        <authorList>
            <person name="Oliver A.S."/>
            <person name="Cooper K.K."/>
        </authorList>
    </citation>
    <scope>NUCLEOTIDE SEQUENCE [LARGE SCALE GENOMIC DNA]</scope>
    <source>
        <strain evidence="4 5">S204</strain>
    </source>
</reference>
<dbReference type="Proteomes" id="UP000192486">
    <property type="component" value="Chromosome"/>
</dbReference>